<dbReference type="SMART" id="SM00353">
    <property type="entry name" value="HLH"/>
    <property type="match status" value="1"/>
</dbReference>
<dbReference type="InterPro" id="IPR011598">
    <property type="entry name" value="bHLH_dom"/>
</dbReference>
<comment type="function">
    <text evidence="7">Involved in the establishment and dorsoventral patterning of germ layers in the embryo.</text>
</comment>
<dbReference type="Proteomes" id="UP000243006">
    <property type="component" value="Unassembled WGS sequence"/>
</dbReference>
<sequence>METVIKSESMEKYDVISDYSTMLLSPVSNMQIPSDLLDKRDSFTLCRSIPSWTFDNGSDHKLTGRTVLTNLEPSNRHRCLNVKRARLDIDSRHHFMIEELQNQRVLANIRERQRTQSLNEAFAMLRKIIPTLPSDKLSKIQTLRLAAHYIDFLWKVLQNETSESYRVVPTASIDQVKTHERLGYAFSAWRMENANGGSYWNGSNSVENFCSPSTVSNQRPYEDGNQDAVAAKKGNQQLGNEQLFLMFSENANREEILKIPLSPADLHCPSCNSFSAERQKRGHLVGQRLLSFV</sequence>
<comment type="caution">
    <text evidence="10">The sequence shown here is derived from an EMBL/GenBank/DDBJ whole genome shotgun (WGS) entry which is preliminary data.</text>
</comment>
<evidence type="ECO:0000313" key="10">
    <source>
        <dbReference type="EMBL" id="OUC41146.1"/>
    </source>
</evidence>
<dbReference type="GO" id="GO:0000977">
    <property type="term" value="F:RNA polymerase II transcription regulatory region sequence-specific DNA binding"/>
    <property type="evidence" value="ECO:0007669"/>
    <property type="project" value="TreeGrafter"/>
</dbReference>
<evidence type="ECO:0000256" key="2">
    <source>
        <dbReference type="ARBA" id="ARBA00022782"/>
    </source>
</evidence>
<evidence type="ECO:0000256" key="8">
    <source>
        <dbReference type="ARBA" id="ARBA00072365"/>
    </source>
</evidence>
<dbReference type="EMBL" id="LVZM01021744">
    <property type="protein sequence ID" value="OUC41146.1"/>
    <property type="molecule type" value="Genomic_DNA"/>
</dbReference>
<dbReference type="SUPFAM" id="SSF47459">
    <property type="entry name" value="HLH, helix-loop-helix DNA-binding domain"/>
    <property type="match status" value="1"/>
</dbReference>
<evidence type="ECO:0000256" key="4">
    <source>
        <dbReference type="ARBA" id="ARBA00023125"/>
    </source>
</evidence>
<evidence type="ECO:0000256" key="7">
    <source>
        <dbReference type="ARBA" id="ARBA00059086"/>
    </source>
</evidence>
<dbReference type="GO" id="GO:0000981">
    <property type="term" value="F:DNA-binding transcription factor activity, RNA polymerase II-specific"/>
    <property type="evidence" value="ECO:0007669"/>
    <property type="project" value="TreeGrafter"/>
</dbReference>
<keyword evidence="1" id="KW-0217">Developmental protein</keyword>
<gene>
    <name evidence="10" type="ORF">D917_00468</name>
</gene>
<dbReference type="PANTHER" id="PTHR23349">
    <property type="entry name" value="BASIC HELIX-LOOP-HELIX TRANSCRIPTION FACTOR, TWIST"/>
    <property type="match status" value="1"/>
</dbReference>
<evidence type="ECO:0000256" key="3">
    <source>
        <dbReference type="ARBA" id="ARBA00023015"/>
    </source>
</evidence>
<dbReference type="Gene3D" id="4.10.280.10">
    <property type="entry name" value="Helix-loop-helix DNA-binding domain"/>
    <property type="match status" value="1"/>
</dbReference>
<reference evidence="10 11" key="1">
    <citation type="submission" date="2015-04" db="EMBL/GenBank/DDBJ databases">
        <title>Draft genome of the roundworm Trichinella nativa.</title>
        <authorList>
            <person name="Mitreva M."/>
        </authorList>
    </citation>
    <scope>NUCLEOTIDE SEQUENCE [LARGE SCALE GENOMIC DNA]</scope>
    <source>
        <strain evidence="10 11">ISS45</strain>
    </source>
</reference>
<evidence type="ECO:0000256" key="6">
    <source>
        <dbReference type="ARBA" id="ARBA00023242"/>
    </source>
</evidence>
<keyword evidence="3" id="KW-0805">Transcription regulation</keyword>
<feature type="domain" description="BHLH" evidence="9">
    <location>
        <begin position="102"/>
        <end position="153"/>
    </location>
</feature>
<evidence type="ECO:0000256" key="1">
    <source>
        <dbReference type="ARBA" id="ARBA00022473"/>
    </source>
</evidence>
<evidence type="ECO:0000259" key="9">
    <source>
        <dbReference type="PROSITE" id="PS50888"/>
    </source>
</evidence>
<dbReference type="GO" id="GO:0046983">
    <property type="term" value="F:protein dimerization activity"/>
    <property type="evidence" value="ECO:0007669"/>
    <property type="project" value="InterPro"/>
</dbReference>
<dbReference type="InterPro" id="IPR050283">
    <property type="entry name" value="E-box_TF_Regulators"/>
</dbReference>
<dbReference type="FunFam" id="4.10.280.10:FF:000030">
    <property type="entry name" value="Twist transcription factor"/>
    <property type="match status" value="1"/>
</dbReference>
<dbReference type="Pfam" id="PF00010">
    <property type="entry name" value="HLH"/>
    <property type="match status" value="1"/>
</dbReference>
<dbReference type="AlphaFoldDB" id="A0A1Y3EBA8"/>
<dbReference type="InterPro" id="IPR036638">
    <property type="entry name" value="HLH_DNA-bd_sf"/>
</dbReference>
<proteinExistence type="predicted"/>
<keyword evidence="6" id="KW-0539">Nucleus</keyword>
<evidence type="ECO:0000313" key="11">
    <source>
        <dbReference type="Proteomes" id="UP000243006"/>
    </source>
</evidence>
<accession>A0A1Y3EBA8</accession>
<dbReference type="PANTHER" id="PTHR23349:SF70">
    <property type="entry name" value="TWIST-RELATED PROTEIN 2"/>
    <property type="match status" value="1"/>
</dbReference>
<name>A0A1Y3EBA8_9BILA</name>
<keyword evidence="2" id="KW-0221">Differentiation</keyword>
<keyword evidence="4 10" id="KW-0238">DNA-binding</keyword>
<protein>
    <recommendedName>
        <fullName evidence="8">Protein twist</fullName>
    </recommendedName>
</protein>
<evidence type="ECO:0000256" key="5">
    <source>
        <dbReference type="ARBA" id="ARBA00023163"/>
    </source>
</evidence>
<keyword evidence="5" id="KW-0804">Transcription</keyword>
<dbReference type="PROSITE" id="PS50888">
    <property type="entry name" value="BHLH"/>
    <property type="match status" value="1"/>
</dbReference>
<dbReference type="GO" id="GO:0030154">
    <property type="term" value="P:cell differentiation"/>
    <property type="evidence" value="ECO:0007669"/>
    <property type="project" value="UniProtKB-KW"/>
</dbReference>
<organism evidence="10 11">
    <name type="scientific">Trichinella nativa</name>
    <dbReference type="NCBI Taxonomy" id="6335"/>
    <lineage>
        <taxon>Eukaryota</taxon>
        <taxon>Metazoa</taxon>
        <taxon>Ecdysozoa</taxon>
        <taxon>Nematoda</taxon>
        <taxon>Enoplea</taxon>
        <taxon>Dorylaimia</taxon>
        <taxon>Trichinellida</taxon>
        <taxon>Trichinellidae</taxon>
        <taxon>Trichinella</taxon>
    </lineage>
</organism>